<dbReference type="EMBL" id="GL349447">
    <property type="protein sequence ID" value="KNC47461.1"/>
    <property type="molecule type" value="Genomic_DNA"/>
</dbReference>
<dbReference type="PROSITE" id="PS51465">
    <property type="entry name" value="KAZAL_2"/>
    <property type="match status" value="1"/>
</dbReference>
<evidence type="ECO:0000256" key="1">
    <source>
        <dbReference type="SAM" id="Phobius"/>
    </source>
</evidence>
<dbReference type="Proteomes" id="UP000054408">
    <property type="component" value="Unassembled WGS sequence"/>
</dbReference>
<organism evidence="3 4">
    <name type="scientific">Thecamonas trahens ATCC 50062</name>
    <dbReference type="NCBI Taxonomy" id="461836"/>
    <lineage>
        <taxon>Eukaryota</taxon>
        <taxon>Apusozoa</taxon>
        <taxon>Apusomonadida</taxon>
        <taxon>Apusomonadidae</taxon>
        <taxon>Thecamonas</taxon>
    </lineage>
</organism>
<feature type="transmembrane region" description="Helical" evidence="1">
    <location>
        <begin position="68"/>
        <end position="90"/>
    </location>
</feature>
<dbReference type="Pfam" id="PF00050">
    <property type="entry name" value="Kazal_1"/>
    <property type="match status" value="1"/>
</dbReference>
<sequence>MFACHDIDGSTGTCSTPPTACIAVHDPVCGCDGVTYSSPCRAMASMVSVRHRGPCTLSSHGDDDHRSVLAILGIIIALAIGAIVAIWVVVGLARANNAIPSWVPDWIARRSRPSLLSSYLRLSSFEADADAARSAEFGGDDIELDLTNLEDVDLVDGDELELELELGDGDDDESRLRLP</sequence>
<protein>
    <recommendedName>
        <fullName evidence="2">Kazal-like domain-containing protein</fullName>
    </recommendedName>
</protein>
<evidence type="ECO:0000259" key="2">
    <source>
        <dbReference type="PROSITE" id="PS51465"/>
    </source>
</evidence>
<evidence type="ECO:0000313" key="4">
    <source>
        <dbReference type="Proteomes" id="UP000054408"/>
    </source>
</evidence>
<dbReference type="InterPro" id="IPR036058">
    <property type="entry name" value="Kazal_dom_sf"/>
</dbReference>
<feature type="domain" description="Kazal-like" evidence="2">
    <location>
        <begin position="8"/>
        <end position="57"/>
    </location>
</feature>
<keyword evidence="4" id="KW-1185">Reference proteome</keyword>
<dbReference type="AlphaFoldDB" id="A0A0L0D5U6"/>
<dbReference type="Gene3D" id="3.30.60.30">
    <property type="match status" value="1"/>
</dbReference>
<dbReference type="SMART" id="SM00280">
    <property type="entry name" value="KAZAL"/>
    <property type="match status" value="1"/>
</dbReference>
<accession>A0A0L0D5U6</accession>
<dbReference type="OrthoDB" id="126772at2759"/>
<name>A0A0L0D5U6_THETB</name>
<dbReference type="GeneID" id="25562158"/>
<dbReference type="InterPro" id="IPR002350">
    <property type="entry name" value="Kazal_dom"/>
</dbReference>
<keyword evidence="1" id="KW-0812">Transmembrane</keyword>
<dbReference type="SUPFAM" id="SSF100895">
    <property type="entry name" value="Kazal-type serine protease inhibitors"/>
    <property type="match status" value="1"/>
</dbReference>
<keyword evidence="1" id="KW-0472">Membrane</keyword>
<dbReference type="RefSeq" id="XP_013759397.1">
    <property type="nucleotide sequence ID" value="XM_013903943.1"/>
</dbReference>
<gene>
    <name evidence="3" type="ORF">AMSG_02478</name>
</gene>
<evidence type="ECO:0000313" key="3">
    <source>
        <dbReference type="EMBL" id="KNC47461.1"/>
    </source>
</evidence>
<proteinExistence type="predicted"/>
<keyword evidence="1" id="KW-1133">Transmembrane helix</keyword>
<dbReference type="CDD" id="cd00104">
    <property type="entry name" value="KAZAL_FS"/>
    <property type="match status" value="1"/>
</dbReference>
<reference evidence="3 4" key="1">
    <citation type="submission" date="2010-05" db="EMBL/GenBank/DDBJ databases">
        <title>The Genome Sequence of Thecamonas trahens ATCC 50062.</title>
        <authorList>
            <consortium name="The Broad Institute Genome Sequencing Platform"/>
            <person name="Russ C."/>
            <person name="Cuomo C."/>
            <person name="Shea T."/>
            <person name="Young S.K."/>
            <person name="Zeng Q."/>
            <person name="Koehrsen M."/>
            <person name="Haas B."/>
            <person name="Borodovsky M."/>
            <person name="Guigo R."/>
            <person name="Alvarado L."/>
            <person name="Berlin A."/>
            <person name="Bochicchio J."/>
            <person name="Borenstein D."/>
            <person name="Chapman S."/>
            <person name="Chen Z."/>
            <person name="Freedman E."/>
            <person name="Gellesch M."/>
            <person name="Goldberg J."/>
            <person name="Griggs A."/>
            <person name="Gujja S."/>
            <person name="Heilman E."/>
            <person name="Heiman D."/>
            <person name="Hepburn T."/>
            <person name="Howarth C."/>
            <person name="Jen D."/>
            <person name="Larson L."/>
            <person name="Mehta T."/>
            <person name="Park D."/>
            <person name="Pearson M."/>
            <person name="Roberts A."/>
            <person name="Saif S."/>
            <person name="Shenoy N."/>
            <person name="Sisk P."/>
            <person name="Stolte C."/>
            <person name="Sykes S."/>
            <person name="Thomson T."/>
            <person name="Walk T."/>
            <person name="White J."/>
            <person name="Yandava C."/>
            <person name="Burger G."/>
            <person name="Gray M.W."/>
            <person name="Holland P.W.H."/>
            <person name="King N."/>
            <person name="Lang F.B.F."/>
            <person name="Roger A.J."/>
            <person name="Ruiz-Trillo I."/>
            <person name="Lander E."/>
            <person name="Nusbaum C."/>
        </authorList>
    </citation>
    <scope>NUCLEOTIDE SEQUENCE [LARGE SCALE GENOMIC DNA]</scope>
    <source>
        <strain evidence="3 4">ATCC 50062</strain>
    </source>
</reference>